<keyword evidence="4" id="KW-1185">Reference proteome</keyword>
<dbReference type="PATRIC" id="fig|1637975.4.peg.4684"/>
<evidence type="ECO:0000259" key="2">
    <source>
        <dbReference type="Pfam" id="PF13518"/>
    </source>
</evidence>
<accession>A0A0Q3TDJ5</accession>
<evidence type="ECO:0000256" key="1">
    <source>
        <dbReference type="ARBA" id="ARBA00038232"/>
    </source>
</evidence>
<gene>
    <name evidence="3" type="ORF">AN957_23355</name>
</gene>
<dbReference type="PANTHER" id="PTHR33795:SF1">
    <property type="entry name" value="INSERTION ELEMENT IS150 PROTEIN INSJ"/>
    <property type="match status" value="1"/>
</dbReference>
<dbReference type="PANTHER" id="PTHR33795">
    <property type="entry name" value="INSERTION ELEMENT IS150 PROTEIN INSJ"/>
    <property type="match status" value="1"/>
</dbReference>
<dbReference type="InterPro" id="IPR055247">
    <property type="entry name" value="InsJ-like_HTH"/>
</dbReference>
<dbReference type="AlphaFoldDB" id="A0A0Q3TDJ5"/>
<dbReference type="EMBL" id="LJIX01000006">
    <property type="protein sequence ID" value="KQL21213.1"/>
    <property type="molecule type" value="Genomic_DNA"/>
</dbReference>
<evidence type="ECO:0000313" key="4">
    <source>
        <dbReference type="Proteomes" id="UP000050996"/>
    </source>
</evidence>
<dbReference type="Pfam" id="PF13518">
    <property type="entry name" value="HTH_28"/>
    <property type="match status" value="1"/>
</dbReference>
<evidence type="ECO:0000313" key="3">
    <source>
        <dbReference type="EMBL" id="KQL21213.1"/>
    </source>
</evidence>
<dbReference type="Gene3D" id="1.10.10.10">
    <property type="entry name" value="Winged helix-like DNA-binding domain superfamily/Winged helix DNA-binding domain"/>
    <property type="match status" value="2"/>
</dbReference>
<dbReference type="InterPro" id="IPR036388">
    <property type="entry name" value="WH-like_DNA-bd_sf"/>
</dbReference>
<comment type="similarity">
    <text evidence="1">Belongs to the IS150/IS1296 orfA family.</text>
</comment>
<dbReference type="InterPro" id="IPR052057">
    <property type="entry name" value="IS150/IS1296_orfA-like"/>
</dbReference>
<dbReference type="Pfam" id="PF01527">
    <property type="entry name" value="HTH_Tnp_1"/>
    <property type="match status" value="1"/>
</dbReference>
<organism evidence="3 4">
    <name type="scientific">Cytobacillus solani</name>
    <dbReference type="NCBI Taxonomy" id="1637975"/>
    <lineage>
        <taxon>Bacteria</taxon>
        <taxon>Bacillati</taxon>
        <taxon>Bacillota</taxon>
        <taxon>Bacilli</taxon>
        <taxon>Bacillales</taxon>
        <taxon>Bacillaceae</taxon>
        <taxon>Cytobacillus</taxon>
    </lineage>
</organism>
<dbReference type="InterPro" id="IPR009057">
    <property type="entry name" value="Homeodomain-like_sf"/>
</dbReference>
<sequence length="172" mass="19779">MTKYSAEEKLQAVKRYLNGNESFNKIAKSLGTDHKAIIKWVKQYEYNGVNAFINPCTNYTSQFKLNVLNFMIENGTSLNETAAIFKIPAPSTNSVWRKQYESQGLDALQSRKKGRPSMKNEFNKLSKQAPVEGYTEALEARIKQLEMENEYLKKLSTLVQNKEKSPNKTKRK</sequence>
<dbReference type="GO" id="GO:0006313">
    <property type="term" value="P:DNA transposition"/>
    <property type="evidence" value="ECO:0007669"/>
    <property type="project" value="InterPro"/>
</dbReference>
<dbReference type="Proteomes" id="UP000050996">
    <property type="component" value="Unassembled WGS sequence"/>
</dbReference>
<name>A0A0Q3TDJ5_9BACI</name>
<dbReference type="GO" id="GO:0004803">
    <property type="term" value="F:transposase activity"/>
    <property type="evidence" value="ECO:0007669"/>
    <property type="project" value="InterPro"/>
</dbReference>
<dbReference type="STRING" id="1637975.AN957_23355"/>
<feature type="domain" description="Insertion element IS150 protein InsJ-like helix-turn-helix" evidence="2">
    <location>
        <begin position="63"/>
        <end position="116"/>
    </location>
</feature>
<proteinExistence type="inferred from homology"/>
<comment type="caution">
    <text evidence="3">The sequence shown here is derived from an EMBL/GenBank/DDBJ whole genome shotgun (WGS) entry which is preliminary data.</text>
</comment>
<dbReference type="SUPFAM" id="SSF46689">
    <property type="entry name" value="Homeodomain-like"/>
    <property type="match status" value="2"/>
</dbReference>
<dbReference type="GO" id="GO:0003677">
    <property type="term" value="F:DNA binding"/>
    <property type="evidence" value="ECO:0007669"/>
    <property type="project" value="InterPro"/>
</dbReference>
<dbReference type="InterPro" id="IPR002514">
    <property type="entry name" value="Transposase_8"/>
</dbReference>
<protein>
    <submittedName>
        <fullName evidence="3">Transposase</fullName>
    </submittedName>
</protein>
<reference evidence="3 4" key="1">
    <citation type="submission" date="2015-09" db="EMBL/GenBank/DDBJ databases">
        <title>Genome sequencing project for genomic taxonomy and phylogenomics of Bacillus-like bacteria.</title>
        <authorList>
            <person name="Liu B."/>
            <person name="Wang J."/>
            <person name="Zhu Y."/>
            <person name="Liu G."/>
            <person name="Chen Q."/>
            <person name="Chen Z."/>
            <person name="Lan J."/>
            <person name="Che J."/>
            <person name="Ge C."/>
            <person name="Shi H."/>
            <person name="Pan Z."/>
            <person name="Liu X."/>
        </authorList>
    </citation>
    <scope>NUCLEOTIDE SEQUENCE [LARGE SCALE GENOMIC DNA]</scope>
    <source>
        <strain evidence="3 4">FJAT-18043</strain>
    </source>
</reference>